<dbReference type="Gene3D" id="3.30.70.360">
    <property type="match status" value="1"/>
</dbReference>
<keyword evidence="3" id="KW-0378">Hydrolase</keyword>
<dbReference type="InterPro" id="IPR027310">
    <property type="entry name" value="Profilin_CS"/>
</dbReference>
<evidence type="ECO:0000256" key="3">
    <source>
        <dbReference type="ARBA" id="ARBA00022801"/>
    </source>
</evidence>
<evidence type="ECO:0000313" key="5">
    <source>
        <dbReference type="EMBL" id="PTE16103.1"/>
    </source>
</evidence>
<organism evidence="5 6">
    <name type="scientific">Fuscovulum blasticum DSM 2131</name>
    <dbReference type="NCBI Taxonomy" id="1188250"/>
    <lineage>
        <taxon>Bacteria</taxon>
        <taxon>Pseudomonadati</taxon>
        <taxon>Pseudomonadota</taxon>
        <taxon>Alphaproteobacteria</taxon>
        <taxon>Rhodobacterales</taxon>
        <taxon>Paracoccaceae</taxon>
        <taxon>Pseudogemmobacter</taxon>
    </lineage>
</organism>
<feature type="domain" description="Peptidase M20 dimerisation" evidence="4">
    <location>
        <begin position="194"/>
        <end position="353"/>
    </location>
</feature>
<dbReference type="PROSITE" id="PS00414">
    <property type="entry name" value="PROFILIN"/>
    <property type="match status" value="1"/>
</dbReference>
<dbReference type="InterPro" id="IPR002933">
    <property type="entry name" value="Peptidase_M20"/>
</dbReference>
<dbReference type="NCBIfam" id="NF006053">
    <property type="entry name" value="PRK08201.1"/>
    <property type="match status" value="1"/>
</dbReference>
<dbReference type="NCBIfam" id="NF006579">
    <property type="entry name" value="PRK09104.1"/>
    <property type="match status" value="1"/>
</dbReference>
<dbReference type="SUPFAM" id="SSF53187">
    <property type="entry name" value="Zn-dependent exopeptidases"/>
    <property type="match status" value="1"/>
</dbReference>
<protein>
    <submittedName>
        <fullName evidence="5">Dipeptidase</fullName>
    </submittedName>
</protein>
<dbReference type="GO" id="GO:0046872">
    <property type="term" value="F:metal ion binding"/>
    <property type="evidence" value="ECO:0007669"/>
    <property type="project" value="UniProtKB-KW"/>
</dbReference>
<dbReference type="Pfam" id="PF01546">
    <property type="entry name" value="Peptidase_M20"/>
    <property type="match status" value="1"/>
</dbReference>
<comment type="caution">
    <text evidence="5">The sequence shown here is derived from an EMBL/GenBank/DDBJ whole genome shotgun (WGS) entry which is preliminary data.</text>
</comment>
<proteinExistence type="predicted"/>
<evidence type="ECO:0000313" key="6">
    <source>
        <dbReference type="Proteomes" id="UP000241362"/>
    </source>
</evidence>
<dbReference type="InterPro" id="IPR011650">
    <property type="entry name" value="Peptidase_M20_dimer"/>
</dbReference>
<evidence type="ECO:0000256" key="2">
    <source>
        <dbReference type="ARBA" id="ARBA00022723"/>
    </source>
</evidence>
<evidence type="ECO:0000259" key="4">
    <source>
        <dbReference type="Pfam" id="PF07687"/>
    </source>
</evidence>
<dbReference type="Gene3D" id="3.40.630.10">
    <property type="entry name" value="Zn peptidases"/>
    <property type="match status" value="1"/>
</dbReference>
<dbReference type="GO" id="GO:0003779">
    <property type="term" value="F:actin binding"/>
    <property type="evidence" value="ECO:0007669"/>
    <property type="project" value="InterPro"/>
</dbReference>
<keyword evidence="6" id="KW-1185">Reference proteome</keyword>
<dbReference type="GO" id="GO:0008233">
    <property type="term" value="F:peptidase activity"/>
    <property type="evidence" value="ECO:0007669"/>
    <property type="project" value="UniProtKB-KW"/>
</dbReference>
<dbReference type="RefSeq" id="WP_107672111.1">
    <property type="nucleotide sequence ID" value="NZ_PZKE01000002.1"/>
</dbReference>
<keyword evidence="1" id="KW-0645">Protease</keyword>
<accession>A0A2T4JE33</accession>
<dbReference type="InterPro" id="IPR051458">
    <property type="entry name" value="Cyt/Met_Dipeptidase"/>
</dbReference>
<dbReference type="AlphaFoldDB" id="A0A2T4JE33"/>
<keyword evidence="2" id="KW-0479">Metal-binding</keyword>
<dbReference type="EMBL" id="PZKE01000002">
    <property type="protein sequence ID" value="PTE16103.1"/>
    <property type="molecule type" value="Genomic_DNA"/>
</dbReference>
<name>A0A2T4JE33_FUSBL</name>
<dbReference type="PANTHER" id="PTHR43270:SF12">
    <property type="entry name" value="SUCCINYL-DIAMINOPIMELATE DESUCCINYLASE"/>
    <property type="match status" value="1"/>
</dbReference>
<reference evidence="5 6" key="1">
    <citation type="submission" date="2018-03" db="EMBL/GenBank/DDBJ databases">
        <title>Rhodobacter blasticus.</title>
        <authorList>
            <person name="Meyer T.E."/>
            <person name="Miller S."/>
            <person name="Lodha T."/>
            <person name="Gandham S."/>
            <person name="Chintalapati S."/>
            <person name="Chintalapati V.R."/>
        </authorList>
    </citation>
    <scope>NUCLEOTIDE SEQUENCE [LARGE SCALE GENOMIC DNA]</scope>
    <source>
        <strain evidence="5 6">DSM 2131</strain>
    </source>
</reference>
<gene>
    <name evidence="5" type="ORF">C5F44_03525</name>
</gene>
<dbReference type="GO" id="GO:0006508">
    <property type="term" value="P:proteolysis"/>
    <property type="evidence" value="ECO:0007669"/>
    <property type="project" value="UniProtKB-KW"/>
</dbReference>
<sequence length="457" mass="49331">MTWQDYLDREQPRFVDELLEFIRIPSVSAKPENMADVRRAADWVAARLTAAGAENAEVLPTAGHPVVCADWLHAGADRPTILIYGHFDVQPAEPFDLWTTPPFDPQVRDGRVWGRGASDDKGGMLIPILAFEAILRSQGSLPVNVKFFFEGQEEIGSPDLPPFVAAQANRLKANMIFSADGLQWAPDQPLVLEGLKGLVSLEITLRGPRSDQHSGLHGGGIANPALALAQVLAGLKAPDGTVLVNGFYDDVLPLTEADRAAIARIPYDEAAYLAETGAPAAVGEPGYSTRERLWARPTLDVNGLTSGWQGAGTKTVLPAEARAKITCRLVATQSPERVFAAIRDHVLAHLPPGVTAEVTQNPGRADPFLLPPGHNATAIAGNVLRQVYGREPYRTRMGGSIPVMTTLLEHLGVHGVMFGFSHDDENLHAPDEFFRLDAFRRGQTAYGKLFEALGSAG</sequence>
<dbReference type="PANTHER" id="PTHR43270">
    <property type="entry name" value="BETA-ALA-HIS DIPEPTIDASE"/>
    <property type="match status" value="1"/>
</dbReference>
<dbReference type="Proteomes" id="UP000241362">
    <property type="component" value="Unassembled WGS sequence"/>
</dbReference>
<evidence type="ECO:0000256" key="1">
    <source>
        <dbReference type="ARBA" id="ARBA00022670"/>
    </source>
</evidence>
<dbReference type="Pfam" id="PF07687">
    <property type="entry name" value="M20_dimer"/>
    <property type="match status" value="1"/>
</dbReference>